<dbReference type="InterPro" id="IPR007235">
    <property type="entry name" value="Glyco_trans_28_C"/>
</dbReference>
<dbReference type="RefSeq" id="WP_253968536.1">
    <property type="nucleotide sequence ID" value="NZ_JAMFTH010000004.1"/>
</dbReference>
<dbReference type="HAMAP" id="MF_00033">
    <property type="entry name" value="MurG"/>
    <property type="match status" value="1"/>
</dbReference>
<feature type="domain" description="Glycosyltransferase family 28 N-terminal" evidence="11">
    <location>
        <begin position="5"/>
        <end position="141"/>
    </location>
</feature>
<keyword evidence="4 10" id="KW-0808">Transferase</keyword>
<name>A0A9X2HYW6_9GAMM</name>
<dbReference type="PANTHER" id="PTHR21015">
    <property type="entry name" value="UDP-N-ACETYLGLUCOSAMINE--N-ACETYLMURAMYL-(PENTAPEPTIDE) PYROPHOSPHORYL-UNDECAPRENOL N-ACETYLGLUCOSAMINE TRANSFERASE 1"/>
    <property type="match status" value="1"/>
</dbReference>
<keyword evidence="5 10" id="KW-0133">Cell shape</keyword>
<keyword evidence="7 10" id="KW-0472">Membrane</keyword>
<feature type="binding site" evidence="10">
    <location>
        <position position="123"/>
    </location>
    <ligand>
        <name>UDP-N-acetyl-alpha-D-glucosamine</name>
        <dbReference type="ChEBI" id="CHEBI:57705"/>
    </ligand>
</feature>
<feature type="binding site" evidence="10">
    <location>
        <position position="242"/>
    </location>
    <ligand>
        <name>UDP-N-acetyl-alpha-D-glucosamine</name>
        <dbReference type="ChEBI" id="CHEBI:57705"/>
    </ligand>
</feature>
<protein>
    <recommendedName>
        <fullName evidence="10">UDP-N-acetylglucosamine--N-acetylmuramyl-(pentapeptide) pyrophosphoryl-undecaprenol N-acetylglucosamine transferase</fullName>
        <ecNumber evidence="10">2.4.1.227</ecNumber>
    </recommendedName>
    <alternativeName>
        <fullName evidence="10">Undecaprenyl-PP-MurNAc-pentapeptide-UDPGlcNAc GlcNAc transferase</fullName>
    </alternativeName>
</protein>
<dbReference type="NCBIfam" id="TIGR01133">
    <property type="entry name" value="murG"/>
    <property type="match status" value="1"/>
</dbReference>
<keyword evidence="2 10" id="KW-0132">Cell division</keyword>
<reference evidence="13" key="1">
    <citation type="submission" date="2022-05" db="EMBL/GenBank/DDBJ databases">
        <authorList>
            <person name="Sun H.-N."/>
        </authorList>
    </citation>
    <scope>NUCLEOTIDE SEQUENCE</scope>
    <source>
        <strain evidence="13">HB14</strain>
    </source>
</reference>
<evidence type="ECO:0000256" key="9">
    <source>
        <dbReference type="ARBA" id="ARBA00023316"/>
    </source>
</evidence>
<comment type="similarity">
    <text evidence="10">Belongs to the glycosyltransferase 28 family. MurG subfamily.</text>
</comment>
<evidence type="ECO:0000313" key="13">
    <source>
        <dbReference type="EMBL" id="MCP8900244.1"/>
    </source>
</evidence>
<evidence type="ECO:0000256" key="1">
    <source>
        <dbReference type="ARBA" id="ARBA00022475"/>
    </source>
</evidence>
<dbReference type="GO" id="GO:0005975">
    <property type="term" value="P:carbohydrate metabolic process"/>
    <property type="evidence" value="ECO:0007669"/>
    <property type="project" value="InterPro"/>
</dbReference>
<evidence type="ECO:0000256" key="6">
    <source>
        <dbReference type="ARBA" id="ARBA00022984"/>
    </source>
</evidence>
<keyword evidence="1 10" id="KW-1003">Cell membrane</keyword>
<evidence type="ECO:0000313" key="14">
    <source>
        <dbReference type="Proteomes" id="UP001139319"/>
    </source>
</evidence>
<dbReference type="SUPFAM" id="SSF53756">
    <property type="entry name" value="UDP-Glycosyltransferase/glycogen phosphorylase"/>
    <property type="match status" value="1"/>
</dbReference>
<dbReference type="GO" id="GO:0071555">
    <property type="term" value="P:cell wall organization"/>
    <property type="evidence" value="ECO:0007669"/>
    <property type="project" value="UniProtKB-KW"/>
</dbReference>
<reference evidence="13" key="2">
    <citation type="submission" date="2023-01" db="EMBL/GenBank/DDBJ databases">
        <title>Gilvimarinus xylanilyticus HB14 isolated from Caulerpa lentillifera aquaculture base in Hainan, China.</title>
        <authorList>
            <person name="Zhang Y.-J."/>
        </authorList>
    </citation>
    <scope>NUCLEOTIDE SEQUENCE</scope>
    <source>
        <strain evidence="13">HB14</strain>
    </source>
</reference>
<dbReference type="GO" id="GO:0050511">
    <property type="term" value="F:undecaprenyldiphospho-muramoylpentapeptide beta-N-acetylglucosaminyltransferase activity"/>
    <property type="evidence" value="ECO:0007669"/>
    <property type="project" value="UniProtKB-UniRule"/>
</dbReference>
<feature type="binding site" evidence="10">
    <location>
        <begin position="11"/>
        <end position="13"/>
    </location>
    <ligand>
        <name>UDP-N-acetyl-alpha-D-glucosamine</name>
        <dbReference type="ChEBI" id="CHEBI:57705"/>
    </ligand>
</feature>
<dbReference type="PANTHER" id="PTHR21015:SF22">
    <property type="entry name" value="GLYCOSYLTRANSFERASE"/>
    <property type="match status" value="1"/>
</dbReference>
<dbReference type="CDD" id="cd03785">
    <property type="entry name" value="GT28_MurG"/>
    <property type="match status" value="1"/>
</dbReference>
<dbReference type="EMBL" id="JAMFTH010000004">
    <property type="protein sequence ID" value="MCP8900244.1"/>
    <property type="molecule type" value="Genomic_DNA"/>
</dbReference>
<proteinExistence type="inferred from homology"/>
<evidence type="ECO:0000259" key="11">
    <source>
        <dbReference type="Pfam" id="PF03033"/>
    </source>
</evidence>
<gene>
    <name evidence="10 13" type="primary">murG</name>
    <name evidence="13" type="ORF">M6D89_13125</name>
</gene>
<comment type="function">
    <text evidence="10">Cell wall formation. Catalyzes the transfer of a GlcNAc subunit on undecaprenyl-pyrophosphoryl-MurNAc-pentapeptide (lipid intermediate I) to form undecaprenyl-pyrophosphoryl-MurNAc-(pentapeptide)GlcNAc (lipid intermediate II).</text>
</comment>
<keyword evidence="9 10" id="KW-0961">Cell wall biogenesis/degradation</keyword>
<keyword evidence="8 10" id="KW-0131">Cell cycle</keyword>
<dbReference type="Proteomes" id="UP001139319">
    <property type="component" value="Unassembled WGS sequence"/>
</dbReference>
<feature type="binding site" evidence="10">
    <location>
        <position position="159"/>
    </location>
    <ligand>
        <name>UDP-N-acetyl-alpha-D-glucosamine</name>
        <dbReference type="ChEBI" id="CHEBI:57705"/>
    </ligand>
</feature>
<comment type="caution">
    <text evidence="13">The sequence shown here is derived from an EMBL/GenBank/DDBJ whole genome shotgun (WGS) entry which is preliminary data.</text>
</comment>
<dbReference type="InterPro" id="IPR006009">
    <property type="entry name" value="GlcNAc_MurG"/>
</dbReference>
<dbReference type="Pfam" id="PF04101">
    <property type="entry name" value="Glyco_tran_28_C"/>
    <property type="match status" value="1"/>
</dbReference>
<feature type="binding site" evidence="10">
    <location>
        <position position="188"/>
    </location>
    <ligand>
        <name>UDP-N-acetyl-alpha-D-glucosamine</name>
        <dbReference type="ChEBI" id="CHEBI:57705"/>
    </ligand>
</feature>
<dbReference type="Gene3D" id="3.40.50.2000">
    <property type="entry name" value="Glycogen Phosphorylase B"/>
    <property type="match status" value="2"/>
</dbReference>
<dbReference type="GO" id="GO:0051301">
    <property type="term" value="P:cell division"/>
    <property type="evidence" value="ECO:0007669"/>
    <property type="project" value="UniProtKB-KW"/>
</dbReference>
<dbReference type="EC" id="2.4.1.227" evidence="10"/>
<keyword evidence="3 10" id="KW-0328">Glycosyltransferase</keyword>
<comment type="pathway">
    <text evidence="10">Cell wall biogenesis; peptidoglycan biosynthesis.</text>
</comment>
<evidence type="ECO:0000259" key="12">
    <source>
        <dbReference type="Pfam" id="PF04101"/>
    </source>
</evidence>
<dbReference type="Pfam" id="PF03033">
    <property type="entry name" value="Glyco_transf_28"/>
    <property type="match status" value="1"/>
</dbReference>
<dbReference type="GO" id="GO:0009252">
    <property type="term" value="P:peptidoglycan biosynthetic process"/>
    <property type="evidence" value="ECO:0007669"/>
    <property type="project" value="UniProtKB-UniRule"/>
</dbReference>
<evidence type="ECO:0000256" key="2">
    <source>
        <dbReference type="ARBA" id="ARBA00022618"/>
    </source>
</evidence>
<feature type="domain" description="Glycosyl transferase family 28 C-terminal" evidence="12">
    <location>
        <begin position="182"/>
        <end position="336"/>
    </location>
</feature>
<feature type="binding site" evidence="10">
    <location>
        <begin position="261"/>
        <end position="266"/>
    </location>
    <ligand>
        <name>UDP-N-acetyl-alpha-D-glucosamine</name>
        <dbReference type="ChEBI" id="CHEBI:57705"/>
    </ligand>
</feature>
<evidence type="ECO:0000256" key="3">
    <source>
        <dbReference type="ARBA" id="ARBA00022676"/>
    </source>
</evidence>
<dbReference type="GO" id="GO:0008360">
    <property type="term" value="P:regulation of cell shape"/>
    <property type="evidence" value="ECO:0007669"/>
    <property type="project" value="UniProtKB-KW"/>
</dbReference>
<keyword evidence="6 10" id="KW-0573">Peptidoglycan synthesis</keyword>
<comment type="subcellular location">
    <subcellularLocation>
        <location evidence="10">Cell membrane</location>
        <topology evidence="10">Peripheral membrane protein</topology>
        <orientation evidence="10">Cytoplasmic side</orientation>
    </subcellularLocation>
</comment>
<dbReference type="GO" id="GO:0005886">
    <property type="term" value="C:plasma membrane"/>
    <property type="evidence" value="ECO:0007669"/>
    <property type="project" value="UniProtKB-SubCell"/>
</dbReference>
<evidence type="ECO:0000256" key="4">
    <source>
        <dbReference type="ARBA" id="ARBA00022679"/>
    </source>
</evidence>
<organism evidence="13 14">
    <name type="scientific">Gilvimarinus xylanilyticus</name>
    <dbReference type="NCBI Taxonomy" id="2944139"/>
    <lineage>
        <taxon>Bacteria</taxon>
        <taxon>Pseudomonadati</taxon>
        <taxon>Pseudomonadota</taxon>
        <taxon>Gammaproteobacteria</taxon>
        <taxon>Cellvibrionales</taxon>
        <taxon>Cellvibrionaceae</taxon>
        <taxon>Gilvimarinus</taxon>
    </lineage>
</organism>
<feature type="binding site" evidence="10">
    <location>
        <position position="287"/>
    </location>
    <ligand>
        <name>UDP-N-acetyl-alpha-D-glucosamine</name>
        <dbReference type="ChEBI" id="CHEBI:57705"/>
    </ligand>
</feature>
<comment type="catalytic activity">
    <reaction evidence="10">
        <text>di-trans,octa-cis-undecaprenyl diphospho-N-acetyl-alpha-D-muramoyl-L-alanyl-D-glutamyl-meso-2,6-diaminopimeloyl-D-alanyl-D-alanine + UDP-N-acetyl-alpha-D-glucosamine = di-trans,octa-cis-undecaprenyl diphospho-[N-acetyl-alpha-D-glucosaminyl-(1-&gt;4)]-N-acetyl-alpha-D-muramoyl-L-alanyl-D-glutamyl-meso-2,6-diaminopimeloyl-D-alanyl-D-alanine + UDP + H(+)</text>
        <dbReference type="Rhea" id="RHEA:31227"/>
        <dbReference type="ChEBI" id="CHEBI:15378"/>
        <dbReference type="ChEBI" id="CHEBI:57705"/>
        <dbReference type="ChEBI" id="CHEBI:58223"/>
        <dbReference type="ChEBI" id="CHEBI:61387"/>
        <dbReference type="ChEBI" id="CHEBI:61388"/>
        <dbReference type="EC" id="2.4.1.227"/>
    </reaction>
</comment>
<evidence type="ECO:0000256" key="10">
    <source>
        <dbReference type="HAMAP-Rule" id="MF_00033"/>
    </source>
</evidence>
<keyword evidence="14" id="KW-1185">Reference proteome</keyword>
<dbReference type="AlphaFoldDB" id="A0A9X2HYW6"/>
<sequence length="356" mass="37629">MSKLLIMAGGTGGHVFPALAVASELQQRGHEITWLGTRRGIEARLVPEAGIAIDYINVEGVRGKGALGKLKAPFLITQAVVQALGVLRRSKPDLVIGFGGFASGPGGLAAKLLGIPLLIHEQNAVAGSTNKILAKMARRVLTGFDRVFPQGEWVGNPVRETIRELPEPAERFNARGDEPIRLLVLGGSLGALAINEMLPRALALIPEQSRPQVRHQCGEKHQQLTASAYVGNQVQAKVEPFIGDMAGAYQWADFVICRAGALTVAELAAAGVGALLVPLPSAIDDHQTHNAAVLASAGAGISVPQRDLTPEHLAQLLQQKFSQREQLLALAQQARRVHRGDAAAKVADVAGELLNG</sequence>
<evidence type="ECO:0000256" key="7">
    <source>
        <dbReference type="ARBA" id="ARBA00023136"/>
    </source>
</evidence>
<dbReference type="InterPro" id="IPR004276">
    <property type="entry name" value="GlycoTrans_28_N"/>
</dbReference>
<accession>A0A9X2HYW6</accession>
<evidence type="ECO:0000256" key="5">
    <source>
        <dbReference type="ARBA" id="ARBA00022960"/>
    </source>
</evidence>
<evidence type="ECO:0000256" key="8">
    <source>
        <dbReference type="ARBA" id="ARBA00023306"/>
    </source>
</evidence>